<sequence length="151" mass="17052">DLTTSSRNELPVDRGTWEDTPQSGHDFKSAASERTSNLQTCIEENAHGSRDNLNARKVPEKTDSEEVMLSRDYKTNKNAEAYTPNLNTNASFADNLQTVPPHENERLDSKTTDGKNMDNTEKKHLTDEKNSDKVTKLKHTVAKALSFIFRK</sequence>
<protein>
    <submittedName>
        <fullName evidence="2">Uncharacterized protein</fullName>
    </submittedName>
</protein>
<evidence type="ECO:0000256" key="1">
    <source>
        <dbReference type="SAM" id="MobiDB-lite"/>
    </source>
</evidence>
<gene>
    <name evidence="2" type="ORF">g.29140</name>
</gene>
<dbReference type="EMBL" id="GECU01023802">
    <property type="protein sequence ID" value="JAS83904.1"/>
    <property type="molecule type" value="Transcribed_RNA"/>
</dbReference>
<proteinExistence type="predicted"/>
<feature type="compositionally biased region" description="Basic and acidic residues" evidence="1">
    <location>
        <begin position="102"/>
        <end position="132"/>
    </location>
</feature>
<reference evidence="2" key="1">
    <citation type="submission" date="2015-11" db="EMBL/GenBank/DDBJ databases">
        <title>De novo transcriptome assembly of four potential Pierce s Disease insect vectors from Arizona vineyards.</title>
        <authorList>
            <person name="Tassone E.E."/>
        </authorList>
    </citation>
    <scope>NUCLEOTIDE SEQUENCE</scope>
</reference>
<feature type="region of interest" description="Disordered" evidence="1">
    <location>
        <begin position="1"/>
        <end position="67"/>
    </location>
</feature>
<name>A0A1B6IAD2_9HEMI</name>
<accession>A0A1B6IAD2</accession>
<dbReference type="AlphaFoldDB" id="A0A1B6IAD2"/>
<organism evidence="2">
    <name type="scientific">Homalodisca liturata</name>
    <dbReference type="NCBI Taxonomy" id="320908"/>
    <lineage>
        <taxon>Eukaryota</taxon>
        <taxon>Metazoa</taxon>
        <taxon>Ecdysozoa</taxon>
        <taxon>Arthropoda</taxon>
        <taxon>Hexapoda</taxon>
        <taxon>Insecta</taxon>
        <taxon>Pterygota</taxon>
        <taxon>Neoptera</taxon>
        <taxon>Paraneoptera</taxon>
        <taxon>Hemiptera</taxon>
        <taxon>Auchenorrhyncha</taxon>
        <taxon>Membracoidea</taxon>
        <taxon>Cicadellidae</taxon>
        <taxon>Cicadellinae</taxon>
        <taxon>Proconiini</taxon>
        <taxon>Homalodisca</taxon>
    </lineage>
</organism>
<feature type="compositionally biased region" description="Basic and acidic residues" evidence="1">
    <location>
        <begin position="44"/>
        <end position="67"/>
    </location>
</feature>
<feature type="region of interest" description="Disordered" evidence="1">
    <location>
        <begin position="99"/>
        <end position="132"/>
    </location>
</feature>
<feature type="non-terminal residue" evidence="2">
    <location>
        <position position="1"/>
    </location>
</feature>
<feature type="compositionally biased region" description="Polar residues" evidence="1">
    <location>
        <begin position="32"/>
        <end position="42"/>
    </location>
</feature>
<evidence type="ECO:0000313" key="2">
    <source>
        <dbReference type="EMBL" id="JAS83904.1"/>
    </source>
</evidence>